<keyword evidence="3" id="KW-1185">Reference proteome</keyword>
<dbReference type="HOGENOM" id="CLU_484831_0_0_1"/>
<gene>
    <name evidence="2" type="ORF">CTRG_02417</name>
</gene>
<proteinExistence type="predicted"/>
<feature type="compositionally biased region" description="Basic residues" evidence="1">
    <location>
        <begin position="1"/>
        <end position="16"/>
    </location>
</feature>
<feature type="compositionally biased region" description="Basic residues" evidence="1">
    <location>
        <begin position="87"/>
        <end position="97"/>
    </location>
</feature>
<evidence type="ECO:0000256" key="1">
    <source>
        <dbReference type="SAM" id="MobiDB-lite"/>
    </source>
</evidence>
<dbReference type="AlphaFoldDB" id="C5MAA5"/>
<evidence type="ECO:0000313" key="3">
    <source>
        <dbReference type="Proteomes" id="UP000002037"/>
    </source>
</evidence>
<feature type="compositionally biased region" description="Acidic residues" evidence="1">
    <location>
        <begin position="124"/>
        <end position="134"/>
    </location>
</feature>
<dbReference type="VEuPathDB" id="FungiDB:CTRG_02417"/>
<dbReference type="Proteomes" id="UP000002037">
    <property type="component" value="Unassembled WGS sequence"/>
</dbReference>
<feature type="region of interest" description="Disordered" evidence="1">
    <location>
        <begin position="124"/>
        <end position="144"/>
    </location>
</feature>
<sequence length="562" mass="64107">MATYAKKRSNLSKRARLASSKSNTPSIFDEIDDNKSETLSDIFPDIDVPKDPTISKVKKQTLEKKPKVTLPKNKNTYVSKKQDSKSKKPKSKQPPSKKKVDLWGDLLNNIDAIPIELPKVSLDVDSENDEDGDGSTEPSSELPLNIDLNFDYLPDESVSTQQEQQQQPITILQKLTTSQTKTYSQDRSYLIEDQIIDVKQELGERISHTHDFRNDDHNDNDDVINVNDLRKAGKLNQFQDIIDGLASSLTNLQLSSLLELLDNEHARDLLSYVIKLINCEKEIIRYVSSIVVFQTFGRDPSLMSKYMNKLHVVWLGLKLTISSGQVAKIYRDIIQRLIHDKHDVEFLQLLIDQQTISKRICLLQLDDATSELGLELILKFLDTAEEEFNENDLIKFKPKLNSCFNNIKSRKYAQTDLKLMKILAILTTTSSQNLVSSILDDDWIPILISHMTPPTTNTESLEITLCVLAVLLNFVDWGLLSRHIDLINQQIPKLEEIERDDESRQYIIGYNSIILSHLKLNHKSNLSISNDDLISNLIEFKARLESSNKGLYSMVCNLINKL</sequence>
<organism evidence="2 3">
    <name type="scientific">Candida tropicalis (strain ATCC MYA-3404 / T1)</name>
    <name type="common">Yeast</name>
    <dbReference type="NCBI Taxonomy" id="294747"/>
    <lineage>
        <taxon>Eukaryota</taxon>
        <taxon>Fungi</taxon>
        <taxon>Dikarya</taxon>
        <taxon>Ascomycota</taxon>
        <taxon>Saccharomycotina</taxon>
        <taxon>Pichiomycetes</taxon>
        <taxon>Debaryomycetaceae</taxon>
        <taxon>Candida/Lodderomyces clade</taxon>
        <taxon>Candida</taxon>
    </lineage>
</organism>
<evidence type="ECO:0000313" key="2">
    <source>
        <dbReference type="EMBL" id="EER33599.1"/>
    </source>
</evidence>
<dbReference type="EMBL" id="GG692397">
    <property type="protein sequence ID" value="EER33599.1"/>
    <property type="molecule type" value="Genomic_DNA"/>
</dbReference>
<dbReference type="OrthoDB" id="4026116at2759"/>
<dbReference type="GeneID" id="8301708"/>
<accession>C5MAA5</accession>
<dbReference type="RefSeq" id="XP_002548120.1">
    <property type="nucleotide sequence ID" value="XM_002548074.1"/>
</dbReference>
<feature type="region of interest" description="Disordered" evidence="1">
    <location>
        <begin position="1"/>
        <end position="100"/>
    </location>
</feature>
<dbReference type="KEGG" id="ctp:CTRG_02417"/>
<protein>
    <recommendedName>
        <fullName evidence="4">Wings apart-like protein C-terminal domain-containing protein</fullName>
    </recommendedName>
</protein>
<reference evidence="2 3" key="1">
    <citation type="journal article" date="2009" name="Nature">
        <title>Evolution of pathogenicity and sexual reproduction in eight Candida genomes.</title>
        <authorList>
            <person name="Butler G."/>
            <person name="Rasmussen M.D."/>
            <person name="Lin M.F."/>
            <person name="Santos M.A."/>
            <person name="Sakthikumar S."/>
            <person name="Munro C.A."/>
            <person name="Rheinbay E."/>
            <person name="Grabherr M."/>
            <person name="Forche A."/>
            <person name="Reedy J.L."/>
            <person name="Agrafioti I."/>
            <person name="Arnaud M.B."/>
            <person name="Bates S."/>
            <person name="Brown A.J."/>
            <person name="Brunke S."/>
            <person name="Costanzo M.C."/>
            <person name="Fitzpatrick D.A."/>
            <person name="de Groot P.W."/>
            <person name="Harris D."/>
            <person name="Hoyer L.L."/>
            <person name="Hube B."/>
            <person name="Klis F.M."/>
            <person name="Kodira C."/>
            <person name="Lennard N."/>
            <person name="Logue M.E."/>
            <person name="Martin R."/>
            <person name="Neiman A.M."/>
            <person name="Nikolaou E."/>
            <person name="Quail M.A."/>
            <person name="Quinn J."/>
            <person name="Santos M.C."/>
            <person name="Schmitzberger F.F."/>
            <person name="Sherlock G."/>
            <person name="Shah P."/>
            <person name="Silverstein K.A."/>
            <person name="Skrzypek M.S."/>
            <person name="Soll D."/>
            <person name="Staggs R."/>
            <person name="Stansfield I."/>
            <person name="Stumpf M.P."/>
            <person name="Sudbery P.E."/>
            <person name="Srikantha T."/>
            <person name="Zeng Q."/>
            <person name="Berman J."/>
            <person name="Berriman M."/>
            <person name="Heitman J."/>
            <person name="Gow N.A."/>
            <person name="Lorenz M.C."/>
            <person name="Birren B.W."/>
            <person name="Kellis M."/>
            <person name="Cuomo C.A."/>
        </authorList>
    </citation>
    <scope>NUCLEOTIDE SEQUENCE [LARGE SCALE GENOMIC DNA]</scope>
    <source>
        <strain evidence="3">ATCC MYA-3404 / T1</strain>
    </source>
</reference>
<evidence type="ECO:0008006" key="4">
    <source>
        <dbReference type="Google" id="ProtNLM"/>
    </source>
</evidence>
<name>C5MAA5_CANTT</name>